<dbReference type="Gene3D" id="1.10.101.10">
    <property type="entry name" value="PGBD-like superfamily/PGBD"/>
    <property type="match status" value="1"/>
</dbReference>
<dbReference type="SUPFAM" id="SSF51445">
    <property type="entry name" value="(Trans)glycosidases"/>
    <property type="match status" value="1"/>
</dbReference>
<dbReference type="EMBL" id="CP159342">
    <property type="protein sequence ID" value="XCH73652.1"/>
    <property type="molecule type" value="Genomic_DNA"/>
</dbReference>
<reference evidence="4" key="1">
    <citation type="submission" date="2024-01" db="EMBL/GenBank/DDBJ databases">
        <title>The genome sequence of Micromonospora mangrovi CCTCC AA 2012012.</title>
        <authorList>
            <person name="Gao J."/>
        </authorList>
    </citation>
    <scope>NUCLEOTIDE SEQUENCE</scope>
    <source>
        <strain evidence="4">CCTCC AA 2012012</strain>
    </source>
</reference>
<feature type="domain" description="Peptidoglycan binding-like" evidence="2">
    <location>
        <begin position="209"/>
        <end position="256"/>
    </location>
</feature>
<dbReference type="RefSeq" id="WP_350932579.1">
    <property type="nucleotide sequence ID" value="NZ_CP157762.1"/>
</dbReference>
<dbReference type="Pfam" id="PF01471">
    <property type="entry name" value="PG_binding_1"/>
    <property type="match status" value="1"/>
</dbReference>
<keyword evidence="4" id="KW-0378">Hydrolase</keyword>
<protein>
    <submittedName>
        <fullName evidence="4">Glycoside hydrolase domain-containing protein</fullName>
    </submittedName>
</protein>
<feature type="region of interest" description="Disordered" evidence="1">
    <location>
        <begin position="276"/>
        <end position="325"/>
    </location>
</feature>
<evidence type="ECO:0000259" key="3">
    <source>
        <dbReference type="Pfam" id="PF08924"/>
    </source>
</evidence>
<evidence type="ECO:0000313" key="4">
    <source>
        <dbReference type="EMBL" id="XBP92955.1"/>
    </source>
</evidence>
<evidence type="ECO:0000259" key="2">
    <source>
        <dbReference type="Pfam" id="PF01471"/>
    </source>
</evidence>
<gene>
    <name evidence="5" type="ORF">ABUL08_25780</name>
    <name evidence="4" type="ORF">VK199_25700</name>
</gene>
<accession>A0AAU7M650</accession>
<organism evidence="4">
    <name type="scientific">Micromonospora sp. CCTCC AA 2012012</name>
    <dbReference type="NCBI Taxonomy" id="3111921"/>
    <lineage>
        <taxon>Bacteria</taxon>
        <taxon>Bacillati</taxon>
        <taxon>Actinomycetota</taxon>
        <taxon>Actinomycetes</taxon>
        <taxon>Micromonosporales</taxon>
        <taxon>Micromonosporaceae</taxon>
        <taxon>Micromonospora</taxon>
    </lineage>
</organism>
<name>A0AAU7M650_9ACTN</name>
<dbReference type="GO" id="GO:0016787">
    <property type="term" value="F:hydrolase activity"/>
    <property type="evidence" value="ECO:0007669"/>
    <property type="project" value="UniProtKB-KW"/>
</dbReference>
<dbReference type="InterPro" id="IPR002477">
    <property type="entry name" value="Peptidoglycan-bd-like"/>
</dbReference>
<evidence type="ECO:0000256" key="1">
    <source>
        <dbReference type="SAM" id="MobiDB-lite"/>
    </source>
</evidence>
<reference evidence="5" key="2">
    <citation type="submission" date="2024-06" db="EMBL/GenBank/DDBJ databases">
        <title>Micromonospora mangrovi CCTCC AA 2012012 genome sequences.</title>
        <authorList>
            <person name="Gao J."/>
        </authorList>
    </citation>
    <scope>NUCLEOTIDE SEQUENCE</scope>
    <source>
        <strain evidence="5">CCTCC AA 2012012</strain>
    </source>
</reference>
<dbReference type="InterPro" id="IPR036366">
    <property type="entry name" value="PGBDSf"/>
</dbReference>
<dbReference type="InterPro" id="IPR036365">
    <property type="entry name" value="PGBD-like_sf"/>
</dbReference>
<dbReference type="Pfam" id="PF08924">
    <property type="entry name" value="Rv2525c_GlyHyd-like"/>
    <property type="match status" value="1"/>
</dbReference>
<dbReference type="Gene3D" id="3.20.20.80">
    <property type="entry name" value="Glycosidases"/>
    <property type="match status" value="1"/>
</dbReference>
<dbReference type="InterPro" id="IPR017853">
    <property type="entry name" value="GH"/>
</dbReference>
<proteinExistence type="predicted"/>
<sequence length="325" mass="34477">MAIEGIDYAWDRPTISSLVPAGKQFVVRYGGPGSDGKQLQPAELRELLAAGIAVVANAEGTASGFRGRTAGRSWAQQADSHFRGLGMPADRPIYFSADWDVRPSEMDDVDEALRGAADVIGAARVGLYGGYNVIRHAQAAGTARWFWQTYAWSGGRWAPGIHLQQYRNGVQLAGGTVDLNRAMVTDFGQWGQKERLEGVAQMFCRYGDRGENVRALQYALNNCGFVPGTIDGVYGDGTAAALKQAEASVGVTSDGRTYDADSYIRVQALFVRRFSAAQKGDPGPKGPAGPVGPQGPKGDPGPAGGADVDQVLGELGRRINAAQQS</sequence>
<dbReference type="EMBL" id="CP157762">
    <property type="protein sequence ID" value="XBP92955.1"/>
    <property type="molecule type" value="Genomic_DNA"/>
</dbReference>
<dbReference type="SUPFAM" id="SSF47090">
    <property type="entry name" value="PGBD-like"/>
    <property type="match status" value="1"/>
</dbReference>
<dbReference type="InterPro" id="IPR015020">
    <property type="entry name" value="Rv2525c-like_Glyco_Hydro-like"/>
</dbReference>
<evidence type="ECO:0000313" key="5">
    <source>
        <dbReference type="EMBL" id="XCH73652.1"/>
    </source>
</evidence>
<feature type="domain" description="Rv2525c-like glycoside hydrolase-like" evidence="3">
    <location>
        <begin position="20"/>
        <end position="178"/>
    </location>
</feature>
<dbReference type="AlphaFoldDB" id="A0AAU7M650"/>